<proteinExistence type="predicted"/>
<evidence type="ECO:0000256" key="1">
    <source>
        <dbReference type="SAM" id="MobiDB-lite"/>
    </source>
</evidence>
<accession>A0A165S8S8</accession>
<dbReference type="AlphaFoldDB" id="A0A165S8S8"/>
<sequence>MTEQSRVLCSRVGWGEQVWSDLRHSARATQTARRANPANHQTFCVPCGVIVSHWQARRCCTFRSRLRGLGTATHLGQTSAAHSLSADRLSSQQGPTPSRYRSYILDNLTATDQALEKSLRARTAHPHRRIMSPASQRRPARGSPVPFLLRRGSPGLSGLFHFLGLGRPGTPSESPFKLSPAVPAVPGPRSRPVRGRVAAPPAPPAPHSLQPGARSLDRERN</sequence>
<gene>
    <name evidence="2" type="ORF">DAEQUDRAFT_92184</name>
</gene>
<organism evidence="2 3">
    <name type="scientific">Daedalea quercina L-15889</name>
    <dbReference type="NCBI Taxonomy" id="1314783"/>
    <lineage>
        <taxon>Eukaryota</taxon>
        <taxon>Fungi</taxon>
        <taxon>Dikarya</taxon>
        <taxon>Basidiomycota</taxon>
        <taxon>Agaricomycotina</taxon>
        <taxon>Agaricomycetes</taxon>
        <taxon>Polyporales</taxon>
        <taxon>Fomitopsis</taxon>
    </lineage>
</organism>
<keyword evidence="3" id="KW-1185">Reference proteome</keyword>
<reference evidence="2 3" key="1">
    <citation type="journal article" date="2016" name="Mol. Biol. Evol.">
        <title>Comparative Genomics of Early-Diverging Mushroom-Forming Fungi Provides Insights into the Origins of Lignocellulose Decay Capabilities.</title>
        <authorList>
            <person name="Nagy L.G."/>
            <person name="Riley R."/>
            <person name="Tritt A."/>
            <person name="Adam C."/>
            <person name="Daum C."/>
            <person name="Floudas D."/>
            <person name="Sun H."/>
            <person name="Yadav J.S."/>
            <person name="Pangilinan J."/>
            <person name="Larsson K.H."/>
            <person name="Matsuura K."/>
            <person name="Barry K."/>
            <person name="Labutti K."/>
            <person name="Kuo R."/>
            <person name="Ohm R.A."/>
            <person name="Bhattacharya S.S."/>
            <person name="Shirouzu T."/>
            <person name="Yoshinaga Y."/>
            <person name="Martin F.M."/>
            <person name="Grigoriev I.V."/>
            <person name="Hibbett D.S."/>
        </authorList>
    </citation>
    <scope>NUCLEOTIDE SEQUENCE [LARGE SCALE GENOMIC DNA]</scope>
    <source>
        <strain evidence="2 3">L-15889</strain>
    </source>
</reference>
<feature type="region of interest" description="Disordered" evidence="1">
    <location>
        <begin position="120"/>
        <end position="148"/>
    </location>
</feature>
<feature type="compositionally biased region" description="Polar residues" evidence="1">
    <location>
        <begin position="79"/>
        <end position="96"/>
    </location>
</feature>
<name>A0A165S8S8_9APHY</name>
<feature type="compositionally biased region" description="Low complexity" evidence="1">
    <location>
        <begin position="179"/>
        <end position="199"/>
    </location>
</feature>
<dbReference type="Proteomes" id="UP000076727">
    <property type="component" value="Unassembled WGS sequence"/>
</dbReference>
<feature type="region of interest" description="Disordered" evidence="1">
    <location>
        <begin position="79"/>
        <end position="98"/>
    </location>
</feature>
<evidence type="ECO:0000313" key="3">
    <source>
        <dbReference type="Proteomes" id="UP000076727"/>
    </source>
</evidence>
<feature type="compositionally biased region" description="Basic residues" evidence="1">
    <location>
        <begin position="120"/>
        <end position="130"/>
    </location>
</feature>
<feature type="region of interest" description="Disordered" evidence="1">
    <location>
        <begin position="170"/>
        <end position="221"/>
    </location>
</feature>
<protein>
    <submittedName>
        <fullName evidence="2">Uncharacterized protein</fullName>
    </submittedName>
</protein>
<dbReference type="EMBL" id="KV429044">
    <property type="protein sequence ID" value="KZT71671.1"/>
    <property type="molecule type" value="Genomic_DNA"/>
</dbReference>
<evidence type="ECO:0000313" key="2">
    <source>
        <dbReference type="EMBL" id="KZT71671.1"/>
    </source>
</evidence>